<name>A0A085M277_9BILA</name>
<evidence type="ECO:0000313" key="1">
    <source>
        <dbReference type="EMBL" id="KFD51323.1"/>
    </source>
</evidence>
<organism evidence="1 2">
    <name type="scientific">Trichuris suis</name>
    <name type="common">pig whipworm</name>
    <dbReference type="NCBI Taxonomy" id="68888"/>
    <lineage>
        <taxon>Eukaryota</taxon>
        <taxon>Metazoa</taxon>
        <taxon>Ecdysozoa</taxon>
        <taxon>Nematoda</taxon>
        <taxon>Enoplea</taxon>
        <taxon>Dorylaimia</taxon>
        <taxon>Trichinellida</taxon>
        <taxon>Trichuridae</taxon>
        <taxon>Trichuris</taxon>
    </lineage>
</organism>
<protein>
    <recommendedName>
        <fullName evidence="3">BED-type domain-containing protein</fullName>
    </recommendedName>
</protein>
<dbReference type="EMBL" id="KL363240">
    <property type="protein sequence ID" value="KFD51323.1"/>
    <property type="molecule type" value="Genomic_DNA"/>
</dbReference>
<reference evidence="1 2" key="1">
    <citation type="journal article" date="2014" name="Nat. Genet.">
        <title>Genome and transcriptome of the porcine whipworm Trichuris suis.</title>
        <authorList>
            <person name="Jex A.R."/>
            <person name="Nejsum P."/>
            <person name="Schwarz E.M."/>
            <person name="Hu L."/>
            <person name="Young N.D."/>
            <person name="Hall R.S."/>
            <person name="Korhonen P.K."/>
            <person name="Liao S."/>
            <person name="Thamsborg S."/>
            <person name="Xia J."/>
            <person name="Xu P."/>
            <person name="Wang S."/>
            <person name="Scheerlinck J.P."/>
            <person name="Hofmann A."/>
            <person name="Sternberg P.W."/>
            <person name="Wang J."/>
            <person name="Gasser R.B."/>
        </authorList>
    </citation>
    <scope>NUCLEOTIDE SEQUENCE [LARGE SCALE GENOMIC DNA]</scope>
    <source>
        <strain evidence="1">DCEP-RM93M</strain>
    </source>
</reference>
<accession>A0A085M277</accession>
<dbReference type="PANTHER" id="PTHR45913:SF22">
    <property type="entry name" value="SCAN BOX DOMAIN-CONTAINING PROTEIN"/>
    <property type="match status" value="1"/>
</dbReference>
<dbReference type="Proteomes" id="UP000030764">
    <property type="component" value="Unassembled WGS sequence"/>
</dbReference>
<dbReference type="AlphaFoldDB" id="A0A085M277"/>
<gene>
    <name evidence="1" type="ORF">M513_07728</name>
</gene>
<dbReference type="PANTHER" id="PTHR45913">
    <property type="entry name" value="EPM2A-INTERACTING PROTEIN 1"/>
    <property type="match status" value="1"/>
</dbReference>
<proteinExistence type="predicted"/>
<evidence type="ECO:0008006" key="3">
    <source>
        <dbReference type="Google" id="ProtNLM"/>
    </source>
</evidence>
<sequence length="190" mass="21437">FSCINTFSLHDCTIVCVRSVVVEDLLELLGIIVLLKSCTNSLMDSPKKKSRQYSTEYLKFGFTCSPANKGLPMCLICENVFSNEAMKPSRLKEHFTRCHPDKRCKDVAHFRSLREKISSRRTLLRMMASESKRHHDGLLASYRIALMIAKSGKPHSIGEDLILPATAQILETVLCNGCRCGVTRQDVERT</sequence>
<feature type="non-terminal residue" evidence="1">
    <location>
        <position position="1"/>
    </location>
</feature>
<keyword evidence="2" id="KW-1185">Reference proteome</keyword>
<evidence type="ECO:0000313" key="2">
    <source>
        <dbReference type="Proteomes" id="UP000030764"/>
    </source>
</evidence>